<dbReference type="HOGENOM" id="CLU_007335_1_1_11"/>
<evidence type="ECO:0000256" key="8">
    <source>
        <dbReference type="ARBA" id="ARBA00022723"/>
    </source>
</evidence>
<dbReference type="InterPro" id="IPR014782">
    <property type="entry name" value="Peptidase_M1_dom"/>
</dbReference>
<dbReference type="InterPro" id="IPR050344">
    <property type="entry name" value="Peptidase_M1_aminopeptidases"/>
</dbReference>
<dbReference type="CDD" id="cd09602">
    <property type="entry name" value="M1_APN"/>
    <property type="match status" value="1"/>
</dbReference>
<evidence type="ECO:0000256" key="7">
    <source>
        <dbReference type="ARBA" id="ARBA00022670"/>
    </source>
</evidence>
<dbReference type="EMBL" id="CP011309">
    <property type="protein sequence ID" value="AKF28238.1"/>
    <property type="molecule type" value="Genomic_DNA"/>
</dbReference>
<evidence type="ECO:0000313" key="17">
    <source>
        <dbReference type="EMBL" id="AKF28238.1"/>
    </source>
</evidence>
<comment type="cofactor">
    <cofactor evidence="2">
        <name>Zn(2+)</name>
        <dbReference type="ChEBI" id="CHEBI:29105"/>
    </cofactor>
</comment>
<dbReference type="SUPFAM" id="SSF63737">
    <property type="entry name" value="Leukotriene A4 hydrolase N-terminal domain"/>
    <property type="match status" value="1"/>
</dbReference>
<dbReference type="InterPro" id="IPR012778">
    <property type="entry name" value="Pept_M1_aminopeptidase"/>
</dbReference>
<keyword evidence="18" id="KW-1185">Reference proteome</keyword>
<organism evidence="17 18">
    <name type="scientific">[Brevibacterium] flavum</name>
    <dbReference type="NCBI Taxonomy" id="92706"/>
    <lineage>
        <taxon>Bacteria</taxon>
        <taxon>Bacillati</taxon>
        <taxon>Actinomycetota</taxon>
        <taxon>Actinomycetes</taxon>
        <taxon>Mycobacteriales</taxon>
        <taxon>Corynebacteriaceae</taxon>
        <taxon>Corynebacterium</taxon>
    </lineage>
</organism>
<accession>A0A0F6WR77</accession>
<sequence>MTSTNLTRQEASDRSRLLSVENYDIALDLNNGDEFFSSSTVVSFTVREAGDTFIDLRAASVEEVRLDNVSIKDEALTLGKNGYDETFGIALKGLTPGAHTLRVTATIPYSRTGEGLHRMVDPADDEVYLYTQFETADAKRMFACFDQPDLKATYDLNIKTPKGWKIISNSEQQVSTQHTDYDTHISRVDYPLSTYLIAVCAGRYHEVRDVWKGTLTHHAETPADQPTELTVPLALYCRSSLAKNLDAERLFTETKQGFDWYHRNFGVAYPFGKYDQIFVPEFNAGAMENAGAVTIRDEYVFASKATHYRYERRAETILHELAHMWFGDLVTMQWWDDLWLNESFATWSAVISQAEETEYDSAWVTFANVEKSWAYQQDQLPSTHPVFSDGYDIETVDQNFDGITYAKGASVLKQLQAYVGREEFLAGVRRHFANHAWGNASFDDLLGALEQSSGRDLSDWANQWLKTTGINTLGAKFTTDNGKYTSFTVTQTGAAPGAGELRTHRIAVGLYKLVDGSLDRYARVELDCSGASTSVEEIVGLEQADFVLVNDDDLTYALLDLDEDSRNFVIDNIDKFSDPMPRTLVWSAAWEMTRAGQMKARDFIALVARGAAAETEIAVLERILAQATSALKSYADPAWVEATGNNLLANAFLEGARSAEPDSDTQLAFIQALAKATLNDAAAEYFRDILAGNVEGLTVDSDLRWWALTALIARGDIEAPEEAISTELSRDNSSASFLASLRAGAAVNTEAVKAAAYKEVTVLDSGLSNLELRHKIEGLTFTGSSELLQAYNEQYFEIIDDVWANFSGEMAQQIVLGLFPSWNVSKEGLKRADEFLDGEHVAGIKRIVSESRDRTARALRNREADAA</sequence>
<feature type="domain" description="Aminopeptidase N-like N-terminal" evidence="16">
    <location>
        <begin position="21"/>
        <end position="196"/>
    </location>
</feature>
<keyword evidence="8" id="KW-0479">Metal-binding</keyword>
<feature type="domain" description="Peptidase M1 membrane alanine aminopeptidase" evidence="14">
    <location>
        <begin position="253"/>
        <end position="464"/>
    </location>
</feature>
<dbReference type="SUPFAM" id="SSF55486">
    <property type="entry name" value="Metalloproteases ('zincins'), catalytic domain"/>
    <property type="match status" value="1"/>
</dbReference>
<dbReference type="InterPro" id="IPR045357">
    <property type="entry name" value="Aminopeptidase_N-like_N"/>
</dbReference>
<evidence type="ECO:0000259" key="14">
    <source>
        <dbReference type="Pfam" id="PF01433"/>
    </source>
</evidence>
<proteinExistence type="inferred from homology"/>
<dbReference type="GO" id="GO:0005737">
    <property type="term" value="C:cytoplasm"/>
    <property type="evidence" value="ECO:0007669"/>
    <property type="project" value="TreeGrafter"/>
</dbReference>
<dbReference type="Pfam" id="PF01433">
    <property type="entry name" value="Peptidase_M1"/>
    <property type="match status" value="1"/>
</dbReference>
<dbReference type="PANTHER" id="PTHR11533:SF174">
    <property type="entry name" value="PUROMYCIN-SENSITIVE AMINOPEPTIDASE-RELATED"/>
    <property type="match status" value="1"/>
</dbReference>
<dbReference type="GO" id="GO:0016285">
    <property type="term" value="F:alanyl aminopeptidase activity"/>
    <property type="evidence" value="ECO:0007669"/>
    <property type="project" value="UniProtKB-EC"/>
</dbReference>
<keyword evidence="6 17" id="KW-0031">Aminopeptidase</keyword>
<evidence type="ECO:0000256" key="3">
    <source>
        <dbReference type="ARBA" id="ARBA00010136"/>
    </source>
</evidence>
<dbReference type="PRINTS" id="PR00756">
    <property type="entry name" value="ALADIPTASE"/>
</dbReference>
<keyword evidence="10" id="KW-0862">Zinc</keyword>
<dbReference type="GO" id="GO:0016020">
    <property type="term" value="C:membrane"/>
    <property type="evidence" value="ECO:0007669"/>
    <property type="project" value="TreeGrafter"/>
</dbReference>
<evidence type="ECO:0000256" key="12">
    <source>
        <dbReference type="ARBA" id="ARBA00029811"/>
    </source>
</evidence>
<evidence type="ECO:0000256" key="11">
    <source>
        <dbReference type="ARBA" id="ARBA00023049"/>
    </source>
</evidence>
<evidence type="ECO:0000256" key="9">
    <source>
        <dbReference type="ARBA" id="ARBA00022801"/>
    </source>
</evidence>
<dbReference type="Gene3D" id="2.60.40.1730">
    <property type="entry name" value="tricorn interacting facor f3 domain"/>
    <property type="match status" value="1"/>
</dbReference>
<reference evidence="17 18" key="1">
    <citation type="submission" date="2015-04" db="EMBL/GenBank/DDBJ databases">
        <title>Complete Genome Sequence of Brevibacterium flavum ATCC 15168.</title>
        <authorList>
            <person name="Ahn J."/>
            <person name="Park G."/>
            <person name="Jeon W."/>
            <person name="Jang Y."/>
            <person name="Jang M."/>
            <person name="Lee H."/>
            <person name="Lee H."/>
        </authorList>
    </citation>
    <scope>NUCLEOTIDE SEQUENCE [LARGE SCALE GENOMIC DNA]</scope>
    <source>
        <strain evidence="17 18">ATCC 15168</strain>
    </source>
</reference>
<name>A0A0F6WR77_9CORY</name>
<keyword evidence="9" id="KW-0378">Hydrolase</keyword>
<dbReference type="GO" id="GO:0006508">
    <property type="term" value="P:proteolysis"/>
    <property type="evidence" value="ECO:0007669"/>
    <property type="project" value="UniProtKB-KW"/>
</dbReference>
<keyword evidence="11" id="KW-0482">Metalloprotease</keyword>
<feature type="domain" description="ERAP1-like C-terminal" evidence="15">
    <location>
        <begin position="546"/>
        <end position="856"/>
    </location>
</feature>
<dbReference type="InterPro" id="IPR042097">
    <property type="entry name" value="Aminopeptidase_N-like_N_sf"/>
</dbReference>
<gene>
    <name evidence="17" type="ORF">YH66_12135</name>
</gene>
<comment type="catalytic activity">
    <reaction evidence="1">
        <text>Release of an N-terminal amino acid, Xaa-|-Yaa- from a peptide, amide or arylamide. Xaa is preferably Ala, but may be most amino acids including Pro (slow action). When a terminal hydrophobic residue is followed by a prolyl residue, the two may be released as an intact Xaa-Pro dipeptide.</text>
        <dbReference type="EC" id="3.4.11.2"/>
    </reaction>
</comment>
<dbReference type="GO" id="GO:0008270">
    <property type="term" value="F:zinc ion binding"/>
    <property type="evidence" value="ECO:0007669"/>
    <property type="project" value="InterPro"/>
</dbReference>
<dbReference type="Pfam" id="PF11838">
    <property type="entry name" value="ERAP1_C"/>
    <property type="match status" value="1"/>
</dbReference>
<comment type="similarity">
    <text evidence="3">Belongs to the peptidase M1 family.</text>
</comment>
<evidence type="ECO:0000256" key="13">
    <source>
        <dbReference type="ARBA" id="ARBA00031533"/>
    </source>
</evidence>
<dbReference type="EC" id="3.4.11.2" evidence="4"/>
<dbReference type="AlphaFoldDB" id="A0A0F6WR77"/>
<evidence type="ECO:0000256" key="1">
    <source>
        <dbReference type="ARBA" id="ARBA00000098"/>
    </source>
</evidence>
<dbReference type="Proteomes" id="UP000034037">
    <property type="component" value="Chromosome"/>
</dbReference>
<protein>
    <recommendedName>
        <fullName evidence="5">Aminopeptidase N</fullName>
        <ecNumber evidence="4">3.4.11.2</ecNumber>
    </recommendedName>
    <alternativeName>
        <fullName evidence="12">Alanine aminopeptidase</fullName>
    </alternativeName>
    <alternativeName>
        <fullName evidence="13">Lysyl aminopeptidase</fullName>
    </alternativeName>
</protein>
<dbReference type="FunFam" id="1.10.390.10:FF:000004">
    <property type="entry name" value="Aminopeptidase N"/>
    <property type="match status" value="1"/>
</dbReference>
<evidence type="ECO:0000259" key="15">
    <source>
        <dbReference type="Pfam" id="PF11838"/>
    </source>
</evidence>
<evidence type="ECO:0000313" key="18">
    <source>
        <dbReference type="Proteomes" id="UP000034037"/>
    </source>
</evidence>
<evidence type="ECO:0000259" key="16">
    <source>
        <dbReference type="Pfam" id="PF17900"/>
    </source>
</evidence>
<dbReference type="GO" id="GO:0042277">
    <property type="term" value="F:peptide binding"/>
    <property type="evidence" value="ECO:0007669"/>
    <property type="project" value="TreeGrafter"/>
</dbReference>
<dbReference type="PATRIC" id="fig|92706.3.peg.2539"/>
<dbReference type="GO" id="GO:0070006">
    <property type="term" value="F:metalloaminopeptidase activity"/>
    <property type="evidence" value="ECO:0007669"/>
    <property type="project" value="TreeGrafter"/>
</dbReference>
<keyword evidence="7" id="KW-0645">Protease</keyword>
<dbReference type="NCBIfam" id="TIGR02412">
    <property type="entry name" value="pepN_strep_liv"/>
    <property type="match status" value="1"/>
</dbReference>
<dbReference type="PANTHER" id="PTHR11533">
    <property type="entry name" value="PROTEASE M1 ZINC METALLOPROTEASE"/>
    <property type="match status" value="1"/>
</dbReference>
<dbReference type="InterPro" id="IPR027268">
    <property type="entry name" value="Peptidase_M4/M1_CTD_sf"/>
</dbReference>
<evidence type="ECO:0000256" key="5">
    <source>
        <dbReference type="ARBA" id="ARBA00015611"/>
    </source>
</evidence>
<dbReference type="GO" id="GO:0043171">
    <property type="term" value="P:peptide catabolic process"/>
    <property type="evidence" value="ECO:0007669"/>
    <property type="project" value="TreeGrafter"/>
</dbReference>
<evidence type="ECO:0000256" key="10">
    <source>
        <dbReference type="ARBA" id="ARBA00022833"/>
    </source>
</evidence>
<dbReference type="Pfam" id="PF17900">
    <property type="entry name" value="Peptidase_M1_N"/>
    <property type="match status" value="1"/>
</dbReference>
<evidence type="ECO:0000256" key="2">
    <source>
        <dbReference type="ARBA" id="ARBA00001947"/>
    </source>
</evidence>
<dbReference type="RefSeq" id="WP_046552197.1">
    <property type="nucleotide sequence ID" value="NZ_CP011309.1"/>
</dbReference>
<evidence type="ECO:0000256" key="4">
    <source>
        <dbReference type="ARBA" id="ARBA00012564"/>
    </source>
</evidence>
<dbReference type="InterPro" id="IPR024571">
    <property type="entry name" value="ERAP1-like_C_dom"/>
</dbReference>
<dbReference type="Gene3D" id="1.10.390.10">
    <property type="entry name" value="Neutral Protease Domain 2"/>
    <property type="match status" value="1"/>
</dbReference>
<dbReference type="GO" id="GO:0005615">
    <property type="term" value="C:extracellular space"/>
    <property type="evidence" value="ECO:0007669"/>
    <property type="project" value="TreeGrafter"/>
</dbReference>
<dbReference type="InterPro" id="IPR001930">
    <property type="entry name" value="Peptidase_M1"/>
</dbReference>
<evidence type="ECO:0000256" key="6">
    <source>
        <dbReference type="ARBA" id="ARBA00022438"/>
    </source>
</evidence>